<dbReference type="AlphaFoldDB" id="A0A813JM45"/>
<evidence type="ECO:0000313" key="1">
    <source>
        <dbReference type="EMBL" id="CAE8680742.1"/>
    </source>
</evidence>
<comment type="caution">
    <text evidence="1">The sequence shown here is derived from an EMBL/GenBank/DDBJ whole genome shotgun (WGS) entry which is preliminary data.</text>
</comment>
<organism evidence="1 2">
    <name type="scientific">Polarella glacialis</name>
    <name type="common">Dinoflagellate</name>
    <dbReference type="NCBI Taxonomy" id="89957"/>
    <lineage>
        <taxon>Eukaryota</taxon>
        <taxon>Sar</taxon>
        <taxon>Alveolata</taxon>
        <taxon>Dinophyceae</taxon>
        <taxon>Suessiales</taxon>
        <taxon>Suessiaceae</taxon>
        <taxon>Polarella</taxon>
    </lineage>
</organism>
<name>A0A813JM45_POLGL</name>
<sequence>MISVDTNKAGQTGHVPTATKPHMYVFGGHCGKGMVMATEMANSGKTAYITTVSKRGRPSAPGPSAAFAAAMACESVHYMAACDEKDTKAVECLMDWVPPVMGMTQAQQQQTADFKLADVIEQIKTEMQEMGREQLERALNTIEALKLTVVKDQRLIKARMQHKACSQEEKSVLQEAQLDLQEKEAAFFELIADLSQKISATPPSTEQAGGMWKSLQRLEKELALRKGF</sequence>
<accession>A0A813JM45</accession>
<evidence type="ECO:0000313" key="2">
    <source>
        <dbReference type="Proteomes" id="UP000626109"/>
    </source>
</evidence>
<reference evidence="1" key="1">
    <citation type="submission" date="2021-02" db="EMBL/GenBank/DDBJ databases">
        <authorList>
            <person name="Dougan E. K."/>
            <person name="Rhodes N."/>
            <person name="Thang M."/>
            <person name="Chan C."/>
        </authorList>
    </citation>
    <scope>NUCLEOTIDE SEQUENCE</scope>
</reference>
<proteinExistence type="predicted"/>
<dbReference type="Proteomes" id="UP000626109">
    <property type="component" value="Unassembled WGS sequence"/>
</dbReference>
<dbReference type="EMBL" id="CAJNNW010025887">
    <property type="protein sequence ID" value="CAE8680742.1"/>
    <property type="molecule type" value="Genomic_DNA"/>
</dbReference>
<protein>
    <submittedName>
        <fullName evidence="1">Uncharacterized protein</fullName>
    </submittedName>
</protein>
<gene>
    <name evidence="1" type="ORF">PGLA2088_LOCUS22086</name>
</gene>